<dbReference type="Proteomes" id="UP000677054">
    <property type="component" value="Unassembled WGS sequence"/>
</dbReference>
<proteinExistence type="inferred from homology"/>
<keyword evidence="15" id="KW-1185">Reference proteome</keyword>
<evidence type="ECO:0000313" key="14">
    <source>
        <dbReference type="EMBL" id="CAD7248139.1"/>
    </source>
</evidence>
<feature type="region of interest" description="Disordered" evidence="12">
    <location>
        <begin position="208"/>
        <end position="239"/>
    </location>
</feature>
<dbReference type="GO" id="GO:0061631">
    <property type="term" value="F:ubiquitin conjugating enzyme activity"/>
    <property type="evidence" value="ECO:0007669"/>
    <property type="project" value="UniProtKB-EC"/>
</dbReference>
<evidence type="ECO:0000256" key="11">
    <source>
        <dbReference type="RuleBase" id="RU362109"/>
    </source>
</evidence>
<keyword evidence="2" id="KW-0808">Transferase</keyword>
<keyword evidence="4 11" id="KW-0833">Ubl conjugation pathway</keyword>
<evidence type="ECO:0000256" key="4">
    <source>
        <dbReference type="ARBA" id="ARBA00022786"/>
    </source>
</evidence>
<dbReference type="EMBL" id="CAJPEV010001720">
    <property type="protein sequence ID" value="CAG0894021.1"/>
    <property type="molecule type" value="Genomic_DNA"/>
</dbReference>
<reference evidence="14" key="1">
    <citation type="submission" date="2020-11" db="EMBL/GenBank/DDBJ databases">
        <authorList>
            <person name="Tran Van P."/>
        </authorList>
    </citation>
    <scope>NUCLEOTIDE SEQUENCE</scope>
</reference>
<dbReference type="InterPro" id="IPR023313">
    <property type="entry name" value="UBQ-conjugating_AS"/>
</dbReference>
<feature type="active site" description="Glycyl thioester intermediate" evidence="10">
    <location>
        <position position="144"/>
    </location>
</feature>
<evidence type="ECO:0000256" key="7">
    <source>
        <dbReference type="ARBA" id="ARBA00076317"/>
    </source>
</evidence>
<sequence length="239" mass="26940">MLSGALLPDLQRISSFLQSSACPLRGKHPTEEDRRARFRIGIFIHVRAKPRPKRLLKMQRNLRMKRELALLHQDPPSGITCSCTDDVHMDKLQADIVGCSGTPYEGGIFKLQIKIPERYPFQPPEVQFVTPIYHPNIDSTGRICLDVLKMPPKGSWKPSHNIGSVLTSILLLLNEPNPDDPLVTEIAEEFKFSRMAFEEKARRWTKQYASQEAAERSSRVSMATAKGDVAKSAPEHGVE</sequence>
<evidence type="ECO:0000256" key="8">
    <source>
        <dbReference type="ARBA" id="ARBA00077509"/>
    </source>
</evidence>
<dbReference type="SUPFAM" id="SSF54495">
    <property type="entry name" value="UBC-like"/>
    <property type="match status" value="1"/>
</dbReference>
<dbReference type="PANTHER" id="PTHR24068">
    <property type="entry name" value="UBIQUITIN-CONJUGATING ENZYME E2"/>
    <property type="match status" value="1"/>
</dbReference>
<evidence type="ECO:0000256" key="5">
    <source>
        <dbReference type="ARBA" id="ARBA00022840"/>
    </source>
</evidence>
<dbReference type="EMBL" id="LR901237">
    <property type="protein sequence ID" value="CAD7248139.1"/>
    <property type="molecule type" value="Genomic_DNA"/>
</dbReference>
<dbReference type="Pfam" id="PF00179">
    <property type="entry name" value="UQ_con"/>
    <property type="match status" value="1"/>
</dbReference>
<dbReference type="InterPro" id="IPR000608">
    <property type="entry name" value="UBC"/>
</dbReference>
<evidence type="ECO:0000256" key="1">
    <source>
        <dbReference type="ARBA" id="ARBA00012486"/>
    </source>
</evidence>
<evidence type="ECO:0000259" key="13">
    <source>
        <dbReference type="PROSITE" id="PS50127"/>
    </source>
</evidence>
<evidence type="ECO:0000256" key="12">
    <source>
        <dbReference type="SAM" id="MobiDB-lite"/>
    </source>
</evidence>
<comment type="similarity">
    <text evidence="11">Belongs to the ubiquitin-conjugating enzyme family.</text>
</comment>
<accession>A0A7R8XEH2</accession>
<organism evidence="14">
    <name type="scientific">Darwinula stevensoni</name>
    <dbReference type="NCBI Taxonomy" id="69355"/>
    <lineage>
        <taxon>Eukaryota</taxon>
        <taxon>Metazoa</taxon>
        <taxon>Ecdysozoa</taxon>
        <taxon>Arthropoda</taxon>
        <taxon>Crustacea</taxon>
        <taxon>Oligostraca</taxon>
        <taxon>Ostracoda</taxon>
        <taxon>Podocopa</taxon>
        <taxon>Podocopida</taxon>
        <taxon>Darwinulocopina</taxon>
        <taxon>Darwinuloidea</taxon>
        <taxon>Darwinulidae</taxon>
        <taxon>Darwinula</taxon>
    </lineage>
</organism>
<dbReference type="PROSITE" id="PS00183">
    <property type="entry name" value="UBC_1"/>
    <property type="match status" value="1"/>
</dbReference>
<evidence type="ECO:0000256" key="2">
    <source>
        <dbReference type="ARBA" id="ARBA00022679"/>
    </source>
</evidence>
<dbReference type="Gene3D" id="3.10.110.10">
    <property type="entry name" value="Ubiquitin Conjugating Enzyme"/>
    <property type="match status" value="1"/>
</dbReference>
<dbReference type="AlphaFoldDB" id="A0A7R8XEH2"/>
<dbReference type="EC" id="2.3.2.23" evidence="1"/>
<evidence type="ECO:0000256" key="10">
    <source>
        <dbReference type="PROSITE-ProRule" id="PRU10133"/>
    </source>
</evidence>
<dbReference type="CDD" id="cd23805">
    <property type="entry name" value="UBCc_UBE2T"/>
    <property type="match status" value="1"/>
</dbReference>
<dbReference type="GO" id="GO:0005524">
    <property type="term" value="F:ATP binding"/>
    <property type="evidence" value="ECO:0007669"/>
    <property type="project" value="UniProtKB-UniRule"/>
</dbReference>
<evidence type="ECO:0000256" key="3">
    <source>
        <dbReference type="ARBA" id="ARBA00022741"/>
    </source>
</evidence>
<gene>
    <name evidence="14" type="ORF">DSTB1V02_LOCUS7960</name>
</gene>
<evidence type="ECO:0000256" key="6">
    <source>
        <dbReference type="ARBA" id="ARBA00072440"/>
    </source>
</evidence>
<protein>
    <recommendedName>
        <fullName evidence="6">Ubiquitin-conjugating enzyme E2 T</fullName>
        <ecNumber evidence="1">2.3.2.23</ecNumber>
    </recommendedName>
    <alternativeName>
        <fullName evidence="7">E2 ubiquitin-conjugating enzyme T</fullName>
    </alternativeName>
    <alternativeName>
        <fullName evidence="9">Ubiquitin carrier protein T</fullName>
    </alternativeName>
    <alternativeName>
        <fullName evidence="8">Ubiquitin-protein ligase T</fullName>
    </alternativeName>
</protein>
<dbReference type="InterPro" id="IPR016135">
    <property type="entry name" value="UBQ-conjugating_enzyme/RWD"/>
</dbReference>
<dbReference type="FunFam" id="3.10.110.10:FF:000041">
    <property type="entry name" value="Ubiquitin-conjugating enzyme E2 T"/>
    <property type="match status" value="1"/>
</dbReference>
<keyword evidence="3 11" id="KW-0547">Nucleotide-binding</keyword>
<name>A0A7R8XEH2_9CRUS</name>
<dbReference type="OrthoDB" id="9978460at2759"/>
<feature type="domain" description="UBC core" evidence="13">
    <location>
        <begin position="59"/>
        <end position="210"/>
    </location>
</feature>
<evidence type="ECO:0000256" key="9">
    <source>
        <dbReference type="ARBA" id="ARBA00082133"/>
    </source>
</evidence>
<keyword evidence="5 11" id="KW-0067">ATP-binding</keyword>
<dbReference type="PROSITE" id="PS50127">
    <property type="entry name" value="UBC_2"/>
    <property type="match status" value="1"/>
</dbReference>
<dbReference type="SMART" id="SM00212">
    <property type="entry name" value="UBCc"/>
    <property type="match status" value="1"/>
</dbReference>
<evidence type="ECO:0000313" key="15">
    <source>
        <dbReference type="Proteomes" id="UP000677054"/>
    </source>
</evidence>